<name>A0A6A7BVG1_9PEZI</name>
<sequence>MKDYFDDPTRGPMANRRLKKMEQGDPPFHEYLSELEQTLQSSDYAGAPDSVLCYNLDCKFQPNKPPRKDDAALVRHCLNVDASTQQSNKKYGVSLPPTPCPVFHPTAANPPVQALARPSSSDLITSRGKPIPAVDLLRFWLLMHAKLFAVAVKYQYPYLEKAAIWEFRDDARWIWSHNSFAEAISFVYNSTPDPLNWTPRGRDRHHKGCPQQTRHQTCCERDPGSGVWSFVQSYTSCAGNDCLLPSFPKLWVSA</sequence>
<proteinExistence type="predicted"/>
<evidence type="ECO:0000313" key="2">
    <source>
        <dbReference type="Proteomes" id="UP000799421"/>
    </source>
</evidence>
<protein>
    <submittedName>
        <fullName evidence="1">Uncharacterized protein</fullName>
    </submittedName>
</protein>
<dbReference type="OrthoDB" id="6359816at2759"/>
<dbReference type="AlphaFoldDB" id="A0A6A7BVG1"/>
<gene>
    <name evidence="1" type="ORF">K470DRAFT_265576</name>
</gene>
<reference evidence="1" key="1">
    <citation type="journal article" date="2020" name="Stud. Mycol.">
        <title>101 Dothideomycetes genomes: a test case for predicting lifestyles and emergence of pathogens.</title>
        <authorList>
            <person name="Haridas S."/>
            <person name="Albert R."/>
            <person name="Binder M."/>
            <person name="Bloem J."/>
            <person name="Labutti K."/>
            <person name="Salamov A."/>
            <person name="Andreopoulos B."/>
            <person name="Baker S."/>
            <person name="Barry K."/>
            <person name="Bills G."/>
            <person name="Bluhm B."/>
            <person name="Cannon C."/>
            <person name="Castanera R."/>
            <person name="Culley D."/>
            <person name="Daum C."/>
            <person name="Ezra D."/>
            <person name="Gonzalez J."/>
            <person name="Henrissat B."/>
            <person name="Kuo A."/>
            <person name="Liang C."/>
            <person name="Lipzen A."/>
            <person name="Lutzoni F."/>
            <person name="Magnuson J."/>
            <person name="Mondo S."/>
            <person name="Nolan M."/>
            <person name="Ohm R."/>
            <person name="Pangilinan J."/>
            <person name="Park H.-J."/>
            <person name="Ramirez L."/>
            <person name="Alfaro M."/>
            <person name="Sun H."/>
            <person name="Tritt A."/>
            <person name="Yoshinaga Y."/>
            <person name="Zwiers L.-H."/>
            <person name="Turgeon B."/>
            <person name="Goodwin S."/>
            <person name="Spatafora J."/>
            <person name="Crous P."/>
            <person name="Grigoriev I."/>
        </authorList>
    </citation>
    <scope>NUCLEOTIDE SEQUENCE</scope>
    <source>
        <strain evidence="1">CBS 480.64</strain>
    </source>
</reference>
<accession>A0A6A7BVG1</accession>
<evidence type="ECO:0000313" key="1">
    <source>
        <dbReference type="EMBL" id="KAF2859072.1"/>
    </source>
</evidence>
<dbReference type="Proteomes" id="UP000799421">
    <property type="component" value="Unassembled WGS sequence"/>
</dbReference>
<keyword evidence="2" id="KW-1185">Reference proteome</keyword>
<organism evidence="1 2">
    <name type="scientific">Piedraia hortae CBS 480.64</name>
    <dbReference type="NCBI Taxonomy" id="1314780"/>
    <lineage>
        <taxon>Eukaryota</taxon>
        <taxon>Fungi</taxon>
        <taxon>Dikarya</taxon>
        <taxon>Ascomycota</taxon>
        <taxon>Pezizomycotina</taxon>
        <taxon>Dothideomycetes</taxon>
        <taxon>Dothideomycetidae</taxon>
        <taxon>Capnodiales</taxon>
        <taxon>Piedraiaceae</taxon>
        <taxon>Piedraia</taxon>
    </lineage>
</organism>
<dbReference type="EMBL" id="MU005998">
    <property type="protein sequence ID" value="KAF2859072.1"/>
    <property type="molecule type" value="Genomic_DNA"/>
</dbReference>